<name>A0A0L6CHP7_9MICO</name>
<sequence>MREPSSPASIPVDPSQQAVITRAFAVAEVAAEHLVRVSPTLDRDRVEYVVASVLLEEAWVGGS</sequence>
<dbReference type="PATRIC" id="fig|1631356.3.peg.1463"/>
<keyword evidence="2" id="KW-1185">Reference proteome</keyword>
<dbReference type="AlphaFoldDB" id="A0A0L6CHP7"/>
<dbReference type="EMBL" id="LAIR01000002">
    <property type="protein sequence ID" value="KNX37038.1"/>
    <property type="molecule type" value="Genomic_DNA"/>
</dbReference>
<evidence type="ECO:0008006" key="3">
    <source>
        <dbReference type="Google" id="ProtNLM"/>
    </source>
</evidence>
<dbReference type="RefSeq" id="WP_015779350.1">
    <property type="nucleotide sequence ID" value="NZ_LAIR01000002.1"/>
</dbReference>
<evidence type="ECO:0000313" key="2">
    <source>
        <dbReference type="Proteomes" id="UP000037397"/>
    </source>
</evidence>
<reference evidence="2" key="1">
    <citation type="submission" date="2015-03" db="EMBL/GenBank/DDBJ databases">
        <title>Luteipulveratus halotolerans sp. nov., a novel actinobacterium (Dermacoccaceae) from Sarawak, Malaysia.</title>
        <authorList>
            <person name="Juboi H."/>
            <person name="Basik A."/>
            <person name="Shamsul S.S."/>
            <person name="Arnold P."/>
            <person name="Schmitt E.K."/>
            <person name="Sanglier J.-J."/>
            <person name="Yeo T."/>
        </authorList>
    </citation>
    <scope>NUCLEOTIDE SEQUENCE [LARGE SCALE GENOMIC DNA]</scope>
    <source>
        <strain evidence="2">C296001</strain>
    </source>
</reference>
<comment type="caution">
    <text evidence="1">The sequence shown here is derived from an EMBL/GenBank/DDBJ whole genome shotgun (WGS) entry which is preliminary data.</text>
</comment>
<evidence type="ECO:0000313" key="1">
    <source>
        <dbReference type="EMBL" id="KNX37038.1"/>
    </source>
</evidence>
<organism evidence="1 2">
    <name type="scientific">Luteipulveratus halotolerans</name>
    <dbReference type="NCBI Taxonomy" id="1631356"/>
    <lineage>
        <taxon>Bacteria</taxon>
        <taxon>Bacillati</taxon>
        <taxon>Actinomycetota</taxon>
        <taxon>Actinomycetes</taxon>
        <taxon>Micrococcales</taxon>
        <taxon>Dermacoccaceae</taxon>
        <taxon>Luteipulveratus</taxon>
    </lineage>
</organism>
<dbReference type="Proteomes" id="UP000037397">
    <property type="component" value="Unassembled WGS sequence"/>
</dbReference>
<protein>
    <recommendedName>
        <fullName evidence="3">TetR family transcriptional regulator</fullName>
    </recommendedName>
</protein>
<dbReference type="OrthoDB" id="5148370at2"/>
<gene>
    <name evidence="1" type="ORF">VV01_07575</name>
</gene>
<proteinExistence type="predicted"/>
<accession>A0A0L6CHP7</accession>